<name>A0A3N0DRE9_9ACTN</name>
<evidence type="ECO:0000256" key="1">
    <source>
        <dbReference type="SAM" id="Phobius"/>
    </source>
</evidence>
<organism evidence="2 3">
    <name type="scientific">Halostreptopolyspora alba</name>
    <dbReference type="NCBI Taxonomy" id="2487137"/>
    <lineage>
        <taxon>Bacteria</taxon>
        <taxon>Bacillati</taxon>
        <taxon>Actinomycetota</taxon>
        <taxon>Actinomycetes</taxon>
        <taxon>Streptosporangiales</taxon>
        <taxon>Nocardiopsidaceae</taxon>
        <taxon>Halostreptopolyspora</taxon>
    </lineage>
</organism>
<reference evidence="2 3" key="1">
    <citation type="submission" date="2018-11" db="EMBL/GenBank/DDBJ databases">
        <title>The genome draft of YIM 96095.</title>
        <authorList>
            <person name="Tang S.-K."/>
            <person name="Chunyu W.-X."/>
            <person name="Feng Y.-Z."/>
        </authorList>
    </citation>
    <scope>NUCLEOTIDE SEQUENCE [LARGE SCALE GENOMIC DNA]</scope>
    <source>
        <strain evidence="2 3">YIM 96095</strain>
    </source>
</reference>
<keyword evidence="3" id="KW-1185">Reference proteome</keyword>
<protein>
    <recommendedName>
        <fullName evidence="4">Lipocalin-like domain-containing protein</fullName>
    </recommendedName>
</protein>
<gene>
    <name evidence="2" type="ORF">EFW17_23310</name>
</gene>
<evidence type="ECO:0008006" key="4">
    <source>
        <dbReference type="Google" id="ProtNLM"/>
    </source>
</evidence>
<sequence length="169" mass="18622">MSLRPPRRSTRQRDRRRRRGPWLLSLVAALVVGGGAAVAWVLSPDTDERAVEGASVPDSFAGTWSGRMVQQEAGGDHVIDWDTRIKLEGGAERGSSEWYTLNCRGSLTLAEHEGDRMSFDYVETYDPEDHCVDEAELTLWPGGSEGEIEARWDALSDSGTPMVSTGTLR</sequence>
<evidence type="ECO:0000313" key="3">
    <source>
        <dbReference type="Proteomes" id="UP000269198"/>
    </source>
</evidence>
<dbReference type="OrthoDB" id="3427496at2"/>
<accession>A0A3N0DRE9</accession>
<keyword evidence="1" id="KW-0472">Membrane</keyword>
<dbReference type="EMBL" id="RJMB01000040">
    <property type="protein sequence ID" value="RNL78204.1"/>
    <property type="molecule type" value="Genomic_DNA"/>
</dbReference>
<keyword evidence="1" id="KW-0812">Transmembrane</keyword>
<proteinExistence type="predicted"/>
<comment type="caution">
    <text evidence="2">The sequence shown here is derived from an EMBL/GenBank/DDBJ whole genome shotgun (WGS) entry which is preliminary data.</text>
</comment>
<feature type="transmembrane region" description="Helical" evidence="1">
    <location>
        <begin position="21"/>
        <end position="42"/>
    </location>
</feature>
<dbReference type="Proteomes" id="UP000269198">
    <property type="component" value="Unassembled WGS sequence"/>
</dbReference>
<dbReference type="AlphaFoldDB" id="A0A3N0DRE9"/>
<keyword evidence="1" id="KW-1133">Transmembrane helix</keyword>
<evidence type="ECO:0000313" key="2">
    <source>
        <dbReference type="EMBL" id="RNL78204.1"/>
    </source>
</evidence>